<dbReference type="GO" id="GO:0006654">
    <property type="term" value="P:phosphatidic acid biosynthetic process"/>
    <property type="evidence" value="ECO:0007669"/>
    <property type="project" value="TreeGrafter"/>
</dbReference>
<dbReference type="PANTHER" id="PTHR10434">
    <property type="entry name" value="1-ACYL-SN-GLYCEROL-3-PHOSPHATE ACYLTRANSFERASE"/>
    <property type="match status" value="1"/>
</dbReference>
<dbReference type="eggNOG" id="COG0204">
    <property type="taxonomic scope" value="Bacteria"/>
</dbReference>
<evidence type="ECO:0000313" key="9">
    <source>
        <dbReference type="Proteomes" id="UP000014400"/>
    </source>
</evidence>
<dbReference type="SUPFAM" id="SSF69593">
    <property type="entry name" value="Glycerol-3-phosphate (1)-acyltransferase"/>
    <property type="match status" value="1"/>
</dbReference>
<feature type="domain" description="Phospholipid/glycerol acyltransferase" evidence="7">
    <location>
        <begin position="77"/>
        <end position="192"/>
    </location>
</feature>
<dbReference type="InterPro" id="IPR002123">
    <property type="entry name" value="Plipid/glycerol_acylTrfase"/>
</dbReference>
<keyword evidence="3 8" id="KW-0808">Transferase</keyword>
<evidence type="ECO:0000256" key="1">
    <source>
        <dbReference type="ARBA" id="ARBA00005189"/>
    </source>
</evidence>
<dbReference type="GO" id="GO:0003841">
    <property type="term" value="F:1-acylglycerol-3-phosphate O-acyltransferase activity"/>
    <property type="evidence" value="ECO:0007669"/>
    <property type="project" value="TreeGrafter"/>
</dbReference>
<dbReference type="RefSeq" id="WP_016475190.1">
    <property type="nucleotide sequence ID" value="NZ_KE150481.1"/>
</dbReference>
<dbReference type="CDD" id="cd07989">
    <property type="entry name" value="LPLAT_AGPAT-like"/>
    <property type="match status" value="1"/>
</dbReference>
<keyword evidence="6" id="KW-1133">Transmembrane helix</keyword>
<accession>S3BEF8</accession>
<keyword evidence="6" id="KW-0472">Membrane</keyword>
<feature type="transmembrane region" description="Helical" evidence="6">
    <location>
        <begin position="6"/>
        <end position="31"/>
    </location>
</feature>
<evidence type="ECO:0000256" key="4">
    <source>
        <dbReference type="ARBA" id="ARBA00023098"/>
    </source>
</evidence>
<keyword evidence="5 8" id="KW-0012">Acyltransferase</keyword>
<comment type="caution">
    <text evidence="8">The sequence shown here is derived from an EMBL/GenBank/DDBJ whole genome shotgun (WGS) entry which is preliminary data.</text>
</comment>
<organism evidence="8 9">
    <name type="scientific">Sutterella wadsworthensis HGA0223</name>
    <dbReference type="NCBI Taxonomy" id="1203554"/>
    <lineage>
        <taxon>Bacteria</taxon>
        <taxon>Pseudomonadati</taxon>
        <taxon>Pseudomonadota</taxon>
        <taxon>Betaproteobacteria</taxon>
        <taxon>Burkholderiales</taxon>
        <taxon>Sutterellaceae</taxon>
        <taxon>Sutterella</taxon>
    </lineage>
</organism>
<dbReference type="SMART" id="SM00563">
    <property type="entry name" value="PlsC"/>
    <property type="match status" value="1"/>
</dbReference>
<dbReference type="STRING" id="1203554.HMPREF1476_02162"/>
<keyword evidence="9" id="KW-1185">Reference proteome</keyword>
<dbReference type="EMBL" id="ATCF01000034">
    <property type="protein sequence ID" value="EPD97685.1"/>
    <property type="molecule type" value="Genomic_DNA"/>
</dbReference>
<keyword evidence="4" id="KW-0443">Lipid metabolism</keyword>
<dbReference type="Pfam" id="PF01553">
    <property type="entry name" value="Acyltransferase"/>
    <property type="match status" value="1"/>
</dbReference>
<dbReference type="PANTHER" id="PTHR10434:SF64">
    <property type="entry name" value="1-ACYL-SN-GLYCEROL-3-PHOSPHATE ACYLTRANSFERASE-RELATED"/>
    <property type="match status" value="1"/>
</dbReference>
<name>S3BEF8_9BURK</name>
<dbReference type="AlphaFoldDB" id="S3BEF8"/>
<dbReference type="Proteomes" id="UP000014400">
    <property type="component" value="Unassembled WGS sequence"/>
</dbReference>
<evidence type="ECO:0000259" key="7">
    <source>
        <dbReference type="SMART" id="SM00563"/>
    </source>
</evidence>
<keyword evidence="2" id="KW-0444">Lipid biosynthesis</keyword>
<sequence length="282" mass="30719">MRSIVGGARLILLAVVIVILFFLVVGIFPVVPDSMRVRMVKRWAPRLLRVLGIRLDVKGRIPNAEAASGLREDGPGYLVCANHISFADIFVLDSILPVRFIAKKEISKWPIFGLISKHVGTIFIDRSSRRAIVDVVEVMDKHLARGENVLFFPEGTTGPGDALLPFYANLFSAAKPAEYNGIEVLPITLKYSVNGIPSTMPSYASRDLFTVLKDIVRTKNVSVEATILTPIKAAAYDRRTLCAETSRAMAEALGWPDATAAKAEALRAKLAKTGTEKASAAE</sequence>
<comment type="pathway">
    <text evidence="1">Lipid metabolism.</text>
</comment>
<proteinExistence type="predicted"/>
<keyword evidence="6" id="KW-0812">Transmembrane</keyword>
<protein>
    <submittedName>
        <fullName evidence="8">1-acylglycerol-3-phosphate O-acyltransferase</fullName>
    </submittedName>
</protein>
<evidence type="ECO:0000256" key="5">
    <source>
        <dbReference type="ARBA" id="ARBA00023315"/>
    </source>
</evidence>
<gene>
    <name evidence="8" type="ORF">HMPREF1476_02162</name>
</gene>
<evidence type="ECO:0000256" key="3">
    <source>
        <dbReference type="ARBA" id="ARBA00022679"/>
    </source>
</evidence>
<dbReference type="GeneID" id="64062465"/>
<reference evidence="8 9" key="1">
    <citation type="submission" date="2013-04" db="EMBL/GenBank/DDBJ databases">
        <title>The Genome Sequence of Sutterella wadsworthensis HGA0223.</title>
        <authorList>
            <consortium name="The Broad Institute Genomics Platform"/>
            <person name="Earl A."/>
            <person name="Ward D."/>
            <person name="Feldgarden M."/>
            <person name="Gevers D."/>
            <person name="Schmidt T.M."/>
            <person name="Dover J."/>
            <person name="Dai D."/>
            <person name="Walker B."/>
            <person name="Young S."/>
            <person name="Zeng Q."/>
            <person name="Gargeya S."/>
            <person name="Fitzgerald M."/>
            <person name="Haas B."/>
            <person name="Abouelleil A."/>
            <person name="Allen A.W."/>
            <person name="Alvarado L."/>
            <person name="Arachchi H.M."/>
            <person name="Berlin A.M."/>
            <person name="Chapman S.B."/>
            <person name="Gainer-Dewar J."/>
            <person name="Goldberg J."/>
            <person name="Griggs A."/>
            <person name="Gujja S."/>
            <person name="Hansen M."/>
            <person name="Howarth C."/>
            <person name="Imamovic A."/>
            <person name="Ireland A."/>
            <person name="Larimer J."/>
            <person name="McCowan C."/>
            <person name="Murphy C."/>
            <person name="Pearson M."/>
            <person name="Poon T.W."/>
            <person name="Priest M."/>
            <person name="Roberts A."/>
            <person name="Saif S."/>
            <person name="Shea T."/>
            <person name="Sisk P."/>
            <person name="Sykes S."/>
            <person name="Wortman J."/>
            <person name="Nusbaum C."/>
            <person name="Birren B."/>
        </authorList>
    </citation>
    <scope>NUCLEOTIDE SEQUENCE [LARGE SCALE GENOMIC DNA]</scope>
    <source>
        <strain evidence="8 9">HGA0223</strain>
    </source>
</reference>
<evidence type="ECO:0000256" key="6">
    <source>
        <dbReference type="SAM" id="Phobius"/>
    </source>
</evidence>
<evidence type="ECO:0000256" key="2">
    <source>
        <dbReference type="ARBA" id="ARBA00022516"/>
    </source>
</evidence>
<evidence type="ECO:0000313" key="8">
    <source>
        <dbReference type="EMBL" id="EPD97685.1"/>
    </source>
</evidence>
<dbReference type="HOGENOM" id="CLU_027938_0_0_4"/>
<dbReference type="PATRIC" id="fig|1203554.3.peg.2244"/>